<keyword evidence="3" id="KW-0378">Hydrolase</keyword>
<gene>
    <name evidence="3" type="ORF">MUN68_009345</name>
</gene>
<proteinExistence type="predicted"/>
<dbReference type="InterPro" id="IPR050261">
    <property type="entry name" value="FrsA_esterase"/>
</dbReference>
<evidence type="ECO:0000313" key="3">
    <source>
        <dbReference type="EMBL" id="WCO00277.1"/>
    </source>
</evidence>
<dbReference type="PANTHER" id="PTHR22946">
    <property type="entry name" value="DIENELACTONE HYDROLASE DOMAIN-CONTAINING PROTEIN-RELATED"/>
    <property type="match status" value="1"/>
</dbReference>
<dbReference type="Gene3D" id="3.40.50.1820">
    <property type="entry name" value="alpha/beta hydrolase"/>
    <property type="match status" value="1"/>
</dbReference>
<dbReference type="SUPFAM" id="SSF53474">
    <property type="entry name" value="alpha/beta-Hydrolases"/>
    <property type="match status" value="1"/>
</dbReference>
<keyword evidence="4" id="KW-1185">Reference proteome</keyword>
<reference evidence="3 4" key="1">
    <citation type="submission" date="2023-01" db="EMBL/GenBank/DDBJ databases">
        <title>Psychroserpens ponticola sp. nov., isolated from seawater.</title>
        <authorList>
            <person name="Kristyanto S."/>
            <person name="Jung J."/>
            <person name="Kim J.M."/>
            <person name="Jeon C.O."/>
        </authorList>
    </citation>
    <scope>NUCLEOTIDE SEQUENCE [LARGE SCALE GENOMIC DNA]</scope>
    <source>
        <strain evidence="3 4">MSW6</strain>
    </source>
</reference>
<dbReference type="RefSeq" id="WP_249997303.1">
    <property type="nucleotide sequence ID" value="NZ_CP116221.1"/>
</dbReference>
<feature type="chain" id="PRO_5045662160" evidence="1">
    <location>
        <begin position="23"/>
        <end position="303"/>
    </location>
</feature>
<dbReference type="InterPro" id="IPR005645">
    <property type="entry name" value="FSH-like_dom"/>
</dbReference>
<dbReference type="Pfam" id="PF03959">
    <property type="entry name" value="FSH1"/>
    <property type="match status" value="1"/>
</dbReference>
<sequence length="303" mass="34314">MIKIRTALLIFGLIFFSTNSFSQEVIPYLSYDLKTEYNAKVAASDTSDDGTTFEKIVIDGFDSRVPFYVIRPGIKKTNKFVILLHGINGSKENWVNPTSSLSKKYVKLKDSLLSIGYNVIIPDAKYHGERSYEADFVSPIAFYSTQDVLKIQSLWSTTVKDIRVIIDYMQSLPNEKQNTFDVVGYSMGALMAIYLNSVDDRLNRIVACVAPLGSALKASMRLGLNEENAKKVEKIFSSELYAPIQKAQITLLMGTKDGWYTEKEAQDFYDNIEIKAKTLKFYESGHYLPEEFISDVIKSLNKE</sequence>
<evidence type="ECO:0000259" key="2">
    <source>
        <dbReference type="Pfam" id="PF03959"/>
    </source>
</evidence>
<dbReference type="Proteomes" id="UP001202717">
    <property type="component" value="Chromosome"/>
</dbReference>
<keyword evidence="1" id="KW-0732">Signal</keyword>
<evidence type="ECO:0000313" key="4">
    <source>
        <dbReference type="Proteomes" id="UP001202717"/>
    </source>
</evidence>
<dbReference type="GO" id="GO:0016787">
    <property type="term" value="F:hydrolase activity"/>
    <property type="evidence" value="ECO:0007669"/>
    <property type="project" value="UniProtKB-KW"/>
</dbReference>
<dbReference type="EMBL" id="CP116221">
    <property type="protein sequence ID" value="WCO00277.1"/>
    <property type="molecule type" value="Genomic_DNA"/>
</dbReference>
<dbReference type="InterPro" id="IPR029058">
    <property type="entry name" value="AB_hydrolase_fold"/>
</dbReference>
<feature type="signal peptide" evidence="1">
    <location>
        <begin position="1"/>
        <end position="22"/>
    </location>
</feature>
<accession>A0ABY7RT34</accession>
<protein>
    <submittedName>
        <fullName evidence="3">Dienelactone hydrolase family protein</fullName>
    </submittedName>
</protein>
<feature type="domain" description="Serine hydrolase" evidence="2">
    <location>
        <begin position="81"/>
        <end position="290"/>
    </location>
</feature>
<organism evidence="3 4">
    <name type="scientific">Psychroserpens ponticola</name>
    <dbReference type="NCBI Taxonomy" id="2932268"/>
    <lineage>
        <taxon>Bacteria</taxon>
        <taxon>Pseudomonadati</taxon>
        <taxon>Bacteroidota</taxon>
        <taxon>Flavobacteriia</taxon>
        <taxon>Flavobacteriales</taxon>
        <taxon>Flavobacteriaceae</taxon>
        <taxon>Psychroserpens</taxon>
    </lineage>
</organism>
<name>A0ABY7RT34_9FLAO</name>
<evidence type="ECO:0000256" key="1">
    <source>
        <dbReference type="SAM" id="SignalP"/>
    </source>
</evidence>